<reference evidence="3 4" key="1">
    <citation type="submission" date="2018-05" db="EMBL/GenBank/DDBJ databases">
        <title>Candidatus Cardinium hertigii Genome Assembly.</title>
        <authorList>
            <person name="Showmaker K.C."/>
            <person name="Walden K.O."/>
            <person name="Fields C.J."/>
            <person name="Lambert K.N."/>
            <person name="Hudson M.E."/>
        </authorList>
    </citation>
    <scope>NUCLEOTIDE SEQUENCE [LARGE SCALE GENOMIC DNA]</scope>
    <source>
        <strain evidence="4">cHgTN10</strain>
    </source>
</reference>
<keyword evidence="2" id="KW-0732">Signal</keyword>
<keyword evidence="4" id="KW-1185">Reference proteome</keyword>
<sequence precursor="true">MQRSNLKRNILPLWLLSTLVLASNCGKKHTPISSNEVAVATKPKPLAQPLPAATALKLPEEGVNVPVTAAVQPTKEQQQQTVSSIQPVSNNSSNSQQQSEVEKDPISITEMKNFLSWFSTFFDDSAC</sequence>
<gene>
    <name evidence="3" type="ORF">DK880_00729</name>
</gene>
<protein>
    <submittedName>
        <fullName evidence="3">Uncharacterized protein</fullName>
    </submittedName>
</protein>
<accession>A0A2Z3L9J8</accession>
<feature type="compositionally biased region" description="Polar residues" evidence="1">
    <location>
        <begin position="74"/>
        <end position="88"/>
    </location>
</feature>
<dbReference type="EMBL" id="CP029619">
    <property type="protein sequence ID" value="AWN82039.1"/>
    <property type="molecule type" value="Genomic_DNA"/>
</dbReference>
<dbReference type="AlphaFoldDB" id="A0A2Z3L9J8"/>
<name>A0A2Z3L9J8_9BACT</name>
<evidence type="ECO:0000256" key="2">
    <source>
        <dbReference type="SAM" id="SignalP"/>
    </source>
</evidence>
<feature type="chain" id="PRO_5016273533" evidence="2">
    <location>
        <begin position="23"/>
        <end position="127"/>
    </location>
</feature>
<feature type="region of interest" description="Disordered" evidence="1">
    <location>
        <begin position="72"/>
        <end position="105"/>
    </location>
</feature>
<feature type="compositionally biased region" description="Low complexity" evidence="1">
    <location>
        <begin position="89"/>
        <end position="99"/>
    </location>
</feature>
<evidence type="ECO:0000313" key="3">
    <source>
        <dbReference type="EMBL" id="AWN82039.1"/>
    </source>
</evidence>
<dbReference type="KEGG" id="cher:DK880_00729"/>
<proteinExistence type="predicted"/>
<dbReference type="RefSeq" id="WP_109997439.1">
    <property type="nucleotide sequence ID" value="NZ_CP029619.1"/>
</dbReference>
<dbReference type="OrthoDB" id="10019682at2"/>
<feature type="signal peptide" evidence="2">
    <location>
        <begin position="1"/>
        <end position="22"/>
    </location>
</feature>
<evidence type="ECO:0000256" key="1">
    <source>
        <dbReference type="SAM" id="MobiDB-lite"/>
    </source>
</evidence>
<organism evidence="3 4">
    <name type="scientific">Candidatus Cardinium hertigii</name>
    <dbReference type="NCBI Taxonomy" id="247481"/>
    <lineage>
        <taxon>Bacteria</taxon>
        <taxon>Pseudomonadati</taxon>
        <taxon>Bacteroidota</taxon>
        <taxon>Cytophagia</taxon>
        <taxon>Cytophagales</taxon>
        <taxon>Amoebophilaceae</taxon>
        <taxon>Candidatus Cardinium</taxon>
    </lineage>
</organism>
<evidence type="ECO:0000313" key="4">
    <source>
        <dbReference type="Proteomes" id="UP000245872"/>
    </source>
</evidence>
<dbReference type="Proteomes" id="UP000245872">
    <property type="component" value="Chromosome"/>
</dbReference>